<dbReference type="Pfam" id="PF03692">
    <property type="entry name" value="CxxCxxCC"/>
    <property type="match status" value="1"/>
</dbReference>
<dbReference type="PANTHER" id="PTHR35866:SF1">
    <property type="entry name" value="YKGJ FAMILY CYSTEINE CLUSTER PROTEIN"/>
    <property type="match status" value="1"/>
</dbReference>
<proteinExistence type="predicted"/>
<keyword evidence="2" id="KW-1185">Reference proteome</keyword>
<accession>A0ABW4ZEB2</accession>
<protein>
    <submittedName>
        <fullName evidence="1">YkgJ family cysteine cluster protein</fullName>
    </submittedName>
</protein>
<dbReference type="Proteomes" id="UP001597389">
    <property type="component" value="Unassembled WGS sequence"/>
</dbReference>
<evidence type="ECO:0000313" key="2">
    <source>
        <dbReference type="Proteomes" id="UP001597389"/>
    </source>
</evidence>
<reference evidence="2" key="1">
    <citation type="journal article" date="2019" name="Int. J. Syst. Evol. Microbiol.">
        <title>The Global Catalogue of Microorganisms (GCM) 10K type strain sequencing project: providing services to taxonomists for standard genome sequencing and annotation.</title>
        <authorList>
            <consortium name="The Broad Institute Genomics Platform"/>
            <consortium name="The Broad Institute Genome Sequencing Center for Infectious Disease"/>
            <person name="Wu L."/>
            <person name="Ma J."/>
        </authorList>
    </citation>
    <scope>NUCLEOTIDE SEQUENCE [LARGE SCALE GENOMIC DNA]</scope>
    <source>
        <strain evidence="2">CCUG 57942</strain>
    </source>
</reference>
<evidence type="ECO:0000313" key="1">
    <source>
        <dbReference type="EMBL" id="MFD2160350.1"/>
    </source>
</evidence>
<organism evidence="1 2">
    <name type="scientific">Rubritalea tangerina</name>
    <dbReference type="NCBI Taxonomy" id="430798"/>
    <lineage>
        <taxon>Bacteria</taxon>
        <taxon>Pseudomonadati</taxon>
        <taxon>Verrucomicrobiota</taxon>
        <taxon>Verrucomicrobiia</taxon>
        <taxon>Verrucomicrobiales</taxon>
        <taxon>Rubritaleaceae</taxon>
        <taxon>Rubritalea</taxon>
    </lineage>
</organism>
<dbReference type="RefSeq" id="WP_377088355.1">
    <property type="nucleotide sequence ID" value="NZ_JBHSJL010000014.1"/>
</dbReference>
<name>A0ABW4ZEB2_9BACT</name>
<dbReference type="PANTHER" id="PTHR35866">
    <property type="entry name" value="PUTATIVE-RELATED"/>
    <property type="match status" value="1"/>
</dbReference>
<sequence>MNADVWYQCDRCLACCKWPGDVKVEADEVDAIAAHLGMEVDVFIEKFTRLRTNRSGLSLIEKGNHECIMLEDGGCKIQAVKPFQCKGFPNRWNFPGWQKVCQAKPVPMADALALGLVDAGELSANKDVRGSELA</sequence>
<comment type="caution">
    <text evidence="1">The sequence shown here is derived from an EMBL/GenBank/DDBJ whole genome shotgun (WGS) entry which is preliminary data.</text>
</comment>
<dbReference type="InterPro" id="IPR005358">
    <property type="entry name" value="Puta_zinc/iron-chelating_dom"/>
</dbReference>
<dbReference type="EMBL" id="JBHUJB010000076">
    <property type="protein sequence ID" value="MFD2160350.1"/>
    <property type="molecule type" value="Genomic_DNA"/>
</dbReference>
<gene>
    <name evidence="1" type="ORF">ACFSW8_15715</name>
</gene>